<dbReference type="PANTHER" id="PTHR11475">
    <property type="entry name" value="OXIDASE/PEROXIDASE"/>
    <property type="match status" value="1"/>
</dbReference>
<keyword evidence="10" id="KW-1185">Reference proteome</keyword>
<feature type="signal peptide" evidence="8">
    <location>
        <begin position="1"/>
        <end position="19"/>
    </location>
</feature>
<dbReference type="SUPFAM" id="SSF48113">
    <property type="entry name" value="Heme-dependent peroxidases"/>
    <property type="match status" value="1"/>
</dbReference>
<organism evidence="9 10">
    <name type="scientific">Oryctes borbonicus</name>
    <dbReference type="NCBI Taxonomy" id="1629725"/>
    <lineage>
        <taxon>Eukaryota</taxon>
        <taxon>Metazoa</taxon>
        <taxon>Ecdysozoa</taxon>
        <taxon>Arthropoda</taxon>
        <taxon>Hexapoda</taxon>
        <taxon>Insecta</taxon>
        <taxon>Pterygota</taxon>
        <taxon>Neoptera</taxon>
        <taxon>Endopterygota</taxon>
        <taxon>Coleoptera</taxon>
        <taxon>Polyphaga</taxon>
        <taxon>Scarabaeiformia</taxon>
        <taxon>Scarabaeidae</taxon>
        <taxon>Dynastinae</taxon>
        <taxon>Oryctes</taxon>
    </lineage>
</organism>
<dbReference type="Pfam" id="PF03098">
    <property type="entry name" value="An_peroxidase"/>
    <property type="match status" value="1"/>
</dbReference>
<dbReference type="GO" id="GO:0005576">
    <property type="term" value="C:extracellular region"/>
    <property type="evidence" value="ECO:0007669"/>
    <property type="project" value="UniProtKB-SubCell"/>
</dbReference>
<dbReference type="Gene3D" id="1.10.640.10">
    <property type="entry name" value="Haem peroxidase domain superfamily, animal type"/>
    <property type="match status" value="1"/>
</dbReference>
<dbReference type="GO" id="GO:0004601">
    <property type="term" value="F:peroxidase activity"/>
    <property type="evidence" value="ECO:0007669"/>
    <property type="project" value="UniProtKB-KW"/>
</dbReference>
<dbReference type="FunFam" id="1.10.640.10:FF:000003">
    <property type="entry name" value="chorion peroxidase"/>
    <property type="match status" value="1"/>
</dbReference>
<name>A0A0T6BFI4_9SCAR</name>
<dbReference type="PROSITE" id="PS50292">
    <property type="entry name" value="PEROXIDASE_3"/>
    <property type="match status" value="1"/>
</dbReference>
<dbReference type="OrthoDB" id="823504at2759"/>
<evidence type="ECO:0000256" key="2">
    <source>
        <dbReference type="ARBA" id="ARBA00022525"/>
    </source>
</evidence>
<dbReference type="PANTHER" id="PTHR11475:SF125">
    <property type="entry name" value="GH11385P"/>
    <property type="match status" value="1"/>
</dbReference>
<evidence type="ECO:0000313" key="9">
    <source>
        <dbReference type="EMBL" id="KRT85639.1"/>
    </source>
</evidence>
<evidence type="ECO:0000256" key="1">
    <source>
        <dbReference type="ARBA" id="ARBA00004613"/>
    </source>
</evidence>
<evidence type="ECO:0000313" key="10">
    <source>
        <dbReference type="Proteomes" id="UP000051574"/>
    </source>
</evidence>
<dbReference type="EMBL" id="LJIG01001301">
    <property type="protein sequence ID" value="KRT85639.1"/>
    <property type="molecule type" value="Genomic_DNA"/>
</dbReference>
<dbReference type="CDD" id="cd09823">
    <property type="entry name" value="peroxinectin_like"/>
    <property type="match status" value="1"/>
</dbReference>
<comment type="subcellular location">
    <subcellularLocation>
        <location evidence="1">Secreted</location>
    </subcellularLocation>
</comment>
<dbReference type="InterPro" id="IPR010255">
    <property type="entry name" value="Haem_peroxidase_sf"/>
</dbReference>
<evidence type="ECO:0000256" key="4">
    <source>
        <dbReference type="ARBA" id="ARBA00022617"/>
    </source>
</evidence>
<evidence type="ECO:0000256" key="6">
    <source>
        <dbReference type="ARBA" id="ARBA00023002"/>
    </source>
</evidence>
<keyword evidence="7" id="KW-0408">Iron</keyword>
<evidence type="ECO:0000256" key="3">
    <source>
        <dbReference type="ARBA" id="ARBA00022559"/>
    </source>
</evidence>
<dbReference type="Proteomes" id="UP000051574">
    <property type="component" value="Unassembled WGS sequence"/>
</dbReference>
<dbReference type="InterPro" id="IPR019791">
    <property type="entry name" value="Haem_peroxidase_animal"/>
</dbReference>
<accession>A0A0T6BFI4</accession>
<evidence type="ECO:0000256" key="5">
    <source>
        <dbReference type="ARBA" id="ARBA00022729"/>
    </source>
</evidence>
<gene>
    <name evidence="9" type="ORF">AMK59_1240</name>
</gene>
<sequence>MLLQVYFAITLLWCSTCEGKQFTDSLLPRPATAFVTFQNATINNAKYLKINSPPPKTNLILFNKDVDHSLRFTSDNVDRMQRLENNLGWSGILIKPGTLLHKQTLVSYPENRAMLRGKQAIVTSRATIHLIHKFCRGHNLSKAECAKYMSNVKLTDTSFRHFCSDINKGCSKKEIYSKYRSMDGSCNHPFQRSKGQALTSYKRLLFPDYLDGVQEPRRSVHKRHGLPSPRVVSSKIIKDVSDPDLMRTMMVAQWTQFVSHDMGHTVSSKMLHSGEPIKCCTVTNRKLSPRYTHPLCSPIEIPRDDKFYSKHGLKCMSYVRSVSTVRSSCTLGPLEQLNQATHFLDASNIYGADNKKSRQLRLMENGLLKSSQDYGRMFLPVGDTDKSTLLHFMSGDPRVNTLPGLTVMHTIWLREHNRIAQQLHNLNPNWNDETLFQEARRIVIAKIQYITYYEWLPTILGKEYVMKINFPMDTISHLDMIEDPSVSNSFVTAAMRMRFGKSLLENTLNLYSEDRTFNSSIRTKDYFNKPEVIESLGNLDSLIRGLTTQISQKSDLNYATDTTNQLFGNGIYGYDIISLDIQRGRDHGLPSYTAFRSLCGLPEVQTFDDLVPDISKNVVGSLSKLYKNPHDVDLLIGGLAETPKSDSLLGPTFSCIISDQFLRTKYGDRYFYEHEEQLKPFSTKQLAELKRSTLARILCDNADNMKMMQPNVFRSISSSNPLTSCNVNTIPRLNINYWADL</sequence>
<dbReference type="AlphaFoldDB" id="A0A0T6BFI4"/>
<evidence type="ECO:0000256" key="7">
    <source>
        <dbReference type="ARBA" id="ARBA00023004"/>
    </source>
</evidence>
<dbReference type="InterPro" id="IPR037120">
    <property type="entry name" value="Haem_peroxidase_sf_animal"/>
</dbReference>
<keyword evidence="2" id="KW-0964">Secreted</keyword>
<proteinExistence type="predicted"/>
<dbReference type="GO" id="GO:0020037">
    <property type="term" value="F:heme binding"/>
    <property type="evidence" value="ECO:0007669"/>
    <property type="project" value="InterPro"/>
</dbReference>
<keyword evidence="4" id="KW-0479">Metal-binding</keyword>
<evidence type="ECO:0000256" key="8">
    <source>
        <dbReference type="SAM" id="SignalP"/>
    </source>
</evidence>
<dbReference type="GO" id="GO:0006979">
    <property type="term" value="P:response to oxidative stress"/>
    <property type="evidence" value="ECO:0007669"/>
    <property type="project" value="InterPro"/>
</dbReference>
<feature type="chain" id="PRO_5006668645" evidence="8">
    <location>
        <begin position="20"/>
        <end position="741"/>
    </location>
</feature>
<comment type="caution">
    <text evidence="9">The sequence shown here is derived from an EMBL/GenBank/DDBJ whole genome shotgun (WGS) entry which is preliminary data.</text>
</comment>
<keyword evidence="4" id="KW-0349">Heme</keyword>
<dbReference type="GO" id="GO:0022412">
    <property type="term" value="P:cellular process involved in reproduction in multicellular organism"/>
    <property type="evidence" value="ECO:0007669"/>
    <property type="project" value="UniProtKB-ARBA"/>
</dbReference>
<dbReference type="PRINTS" id="PR00457">
    <property type="entry name" value="ANPEROXIDASE"/>
</dbReference>
<keyword evidence="6" id="KW-0560">Oxidoreductase</keyword>
<keyword evidence="5 8" id="KW-0732">Signal</keyword>
<reference evidence="9 10" key="1">
    <citation type="submission" date="2015-09" db="EMBL/GenBank/DDBJ databases">
        <title>Draft genome of the scarab beetle Oryctes borbonicus.</title>
        <authorList>
            <person name="Meyer J.M."/>
            <person name="Markov G.V."/>
            <person name="Baskaran P."/>
            <person name="Herrmann M."/>
            <person name="Sommer R.J."/>
            <person name="Roedelsperger C."/>
        </authorList>
    </citation>
    <scope>NUCLEOTIDE SEQUENCE [LARGE SCALE GENOMIC DNA]</scope>
    <source>
        <strain evidence="9">OB123</strain>
        <tissue evidence="9">Whole animal</tissue>
    </source>
</reference>
<keyword evidence="3 9" id="KW-0575">Peroxidase</keyword>
<protein>
    <submittedName>
        <fullName evidence="9">Peroxidase</fullName>
    </submittedName>
</protein>